<keyword evidence="9" id="KW-0378">Hydrolase</keyword>
<evidence type="ECO:0000256" key="5">
    <source>
        <dbReference type="ARBA" id="ARBA00023186"/>
    </source>
</evidence>
<dbReference type="InterPro" id="IPR028299">
    <property type="entry name" value="ClpA/B_CS2"/>
</dbReference>
<dbReference type="InterPro" id="IPR003959">
    <property type="entry name" value="ATPase_AAA_core"/>
</dbReference>
<dbReference type="InterPro" id="IPR050130">
    <property type="entry name" value="ClpA_ClpB"/>
</dbReference>
<keyword evidence="4 7" id="KW-0067">ATP-binding</keyword>
<evidence type="ECO:0000256" key="1">
    <source>
        <dbReference type="ARBA" id="ARBA00008675"/>
    </source>
</evidence>
<sequence length="764" mass="84249">MFSKELELSISKAYQEARESRHEFLTVEHMLLALLDNASALSILSACGADAAALEKEIRKVLEDTVPLLKDDDSRDTQPTIGFQRVLQRALYHVQSAGKEEVLGSNVLVAIFSEKDSYACYLLHRHDITRLDVINFISHGISKMTDEKAAEAETATAETVEETAERKATALDRYTANLNERALNDEIDPLIGRAREVERTVQVLCRRRKNNPLFVGEAGVGKTAMAEGLALRIVNGEVPEILSDATIYALDLGSLLAGTKYRGDFEKRLKAVIAELKAEPGAILFIDEIHTIIGAGAASGGVMDASNLIKPVLASGELRCIGSTTFQEFRGVFEKDRALARRFQKIDITEPSVSETVDILRGLKSRFEEHHNVRYADEALVAAAELSARHINDRHLPDKAIDVIDEAGAQQRLRPEDERKVDLDEHDIEDIIAHMARIPAKQVSRSDRDALRNLERDLKLVVFGQDEAIDALSAAIKMSRSGLGDEDKPIGSFLFAGPTGVGKTEVTRQLALTMGIELIRFDMSEYMEAHSVSRLVGAPPGYVGFDRGGLLTEAVTKTPHAVLLLDEIEKAHPDIFNILLQVMDHGKLTDANGREADFRNVIVVMTTNAGAHESARRSIGFTDQDHSTDAMEIIRKTFAPEFRNRLDSIINFRALDLPVILMVVDKFILELEEQLALRGVSISVTRAAREWLAEQGFDPKMGARPMKRVIQEQIKRPLADDLLFGDLADGGEVRVEAPRGKSDKLLIKVIAGETGPKALPAATE</sequence>
<dbReference type="InterPro" id="IPR003593">
    <property type="entry name" value="AAA+_ATPase"/>
</dbReference>
<evidence type="ECO:0000256" key="2">
    <source>
        <dbReference type="ARBA" id="ARBA00022737"/>
    </source>
</evidence>
<dbReference type="GO" id="GO:0034605">
    <property type="term" value="P:cellular response to heat"/>
    <property type="evidence" value="ECO:0007669"/>
    <property type="project" value="TreeGrafter"/>
</dbReference>
<comment type="similarity">
    <text evidence="1 7">Belongs to the ClpA/ClpB family.</text>
</comment>
<comment type="caution">
    <text evidence="9">The sequence shown here is derived from an EMBL/GenBank/DDBJ whole genome shotgun (WGS) entry which is preliminary data.</text>
</comment>
<evidence type="ECO:0000256" key="6">
    <source>
        <dbReference type="PROSITE-ProRule" id="PRU01251"/>
    </source>
</evidence>
<dbReference type="Pfam" id="PF10431">
    <property type="entry name" value="ClpB_D2-small"/>
    <property type="match status" value="1"/>
</dbReference>
<reference evidence="9 10" key="1">
    <citation type="submission" date="2024-02" db="EMBL/GenBank/DDBJ databases">
        <title>A novel Wenzhouxiangellaceae bacterium, isolated from coastal sediments.</title>
        <authorList>
            <person name="Du Z.-J."/>
            <person name="Ye Y.-Q."/>
            <person name="Zhang X.-Y."/>
        </authorList>
    </citation>
    <scope>NUCLEOTIDE SEQUENCE [LARGE SCALE GENOMIC DNA]</scope>
    <source>
        <strain evidence="9 10">CH-27</strain>
    </source>
</reference>
<dbReference type="PANTHER" id="PTHR11638">
    <property type="entry name" value="ATP-DEPENDENT CLP PROTEASE"/>
    <property type="match status" value="1"/>
</dbReference>
<dbReference type="Gene3D" id="1.10.8.60">
    <property type="match status" value="2"/>
</dbReference>
<dbReference type="FunFam" id="3.40.50.300:FF:000025">
    <property type="entry name" value="ATP-dependent Clp protease subunit"/>
    <property type="match status" value="1"/>
</dbReference>
<evidence type="ECO:0000313" key="9">
    <source>
        <dbReference type="EMBL" id="MEJ8568339.1"/>
    </source>
</evidence>
<organism evidence="9 10">
    <name type="scientific">Elongatibacter sediminis</name>
    <dbReference type="NCBI Taxonomy" id="3119006"/>
    <lineage>
        <taxon>Bacteria</taxon>
        <taxon>Pseudomonadati</taxon>
        <taxon>Pseudomonadota</taxon>
        <taxon>Gammaproteobacteria</taxon>
        <taxon>Chromatiales</taxon>
        <taxon>Wenzhouxiangellaceae</taxon>
        <taxon>Elongatibacter</taxon>
    </lineage>
</organism>
<dbReference type="PROSITE" id="PS00871">
    <property type="entry name" value="CLPAB_2"/>
    <property type="match status" value="1"/>
</dbReference>
<dbReference type="Pfam" id="PF00004">
    <property type="entry name" value="AAA"/>
    <property type="match status" value="1"/>
</dbReference>
<name>A0AAW9RH58_9GAMM</name>
<dbReference type="PROSITE" id="PS00870">
    <property type="entry name" value="CLPAB_1"/>
    <property type="match status" value="1"/>
</dbReference>
<dbReference type="PRINTS" id="PR00300">
    <property type="entry name" value="CLPPROTEASEA"/>
</dbReference>
<dbReference type="NCBIfam" id="TIGR02639">
    <property type="entry name" value="ClpA"/>
    <property type="match status" value="1"/>
</dbReference>
<proteinExistence type="inferred from homology"/>
<gene>
    <name evidence="9" type="primary">clpA</name>
    <name evidence="9" type="ORF">V3330_11955</name>
</gene>
<dbReference type="PANTHER" id="PTHR11638:SF111">
    <property type="entry name" value="ATP-DEPENDENT CLP PROTEASE ATP-BINDING SUBUNIT CLPA"/>
    <property type="match status" value="1"/>
</dbReference>
<dbReference type="InterPro" id="IPR004176">
    <property type="entry name" value="Clp_R_N"/>
</dbReference>
<dbReference type="AlphaFoldDB" id="A0AAW9RH58"/>
<dbReference type="CDD" id="cd00009">
    <property type="entry name" value="AAA"/>
    <property type="match status" value="1"/>
</dbReference>
<dbReference type="GO" id="GO:0016887">
    <property type="term" value="F:ATP hydrolysis activity"/>
    <property type="evidence" value="ECO:0007669"/>
    <property type="project" value="InterPro"/>
</dbReference>
<dbReference type="GO" id="GO:0043335">
    <property type="term" value="P:protein unfolding"/>
    <property type="evidence" value="ECO:0007669"/>
    <property type="project" value="InterPro"/>
</dbReference>
<dbReference type="InterPro" id="IPR036628">
    <property type="entry name" value="Clp_N_dom_sf"/>
</dbReference>
<evidence type="ECO:0000256" key="3">
    <source>
        <dbReference type="ARBA" id="ARBA00022741"/>
    </source>
</evidence>
<dbReference type="InterPro" id="IPR018368">
    <property type="entry name" value="ClpA/B_CS1"/>
</dbReference>
<dbReference type="InterPro" id="IPR041546">
    <property type="entry name" value="ClpA/ClpB_AAA_lid"/>
</dbReference>
<keyword evidence="2 6" id="KW-0677">Repeat</keyword>
<dbReference type="GO" id="GO:0005524">
    <property type="term" value="F:ATP binding"/>
    <property type="evidence" value="ECO:0007669"/>
    <property type="project" value="UniProtKB-KW"/>
</dbReference>
<dbReference type="EMBL" id="JAZHOG010000007">
    <property type="protein sequence ID" value="MEJ8568339.1"/>
    <property type="molecule type" value="Genomic_DNA"/>
</dbReference>
<dbReference type="RefSeq" id="WP_354695658.1">
    <property type="nucleotide sequence ID" value="NZ_JAZHOG010000007.1"/>
</dbReference>
<keyword evidence="10" id="KW-1185">Reference proteome</keyword>
<dbReference type="SUPFAM" id="SSF52540">
    <property type="entry name" value="P-loop containing nucleoside triphosphate hydrolases"/>
    <property type="match status" value="2"/>
</dbReference>
<dbReference type="GO" id="GO:0005737">
    <property type="term" value="C:cytoplasm"/>
    <property type="evidence" value="ECO:0007669"/>
    <property type="project" value="TreeGrafter"/>
</dbReference>
<dbReference type="GO" id="GO:0008233">
    <property type="term" value="F:peptidase activity"/>
    <property type="evidence" value="ECO:0007669"/>
    <property type="project" value="UniProtKB-KW"/>
</dbReference>
<dbReference type="Pfam" id="PF07724">
    <property type="entry name" value="AAA_2"/>
    <property type="match status" value="1"/>
</dbReference>
<protein>
    <submittedName>
        <fullName evidence="9">ATP-dependent Clp protease ATP-binding subunit ClpA</fullName>
    </submittedName>
</protein>
<evidence type="ECO:0000256" key="4">
    <source>
        <dbReference type="ARBA" id="ARBA00022840"/>
    </source>
</evidence>
<dbReference type="InterPro" id="IPR019489">
    <property type="entry name" value="Clp_ATPase_C"/>
</dbReference>
<evidence type="ECO:0000259" key="8">
    <source>
        <dbReference type="PROSITE" id="PS51903"/>
    </source>
</evidence>
<dbReference type="Gene3D" id="3.40.50.300">
    <property type="entry name" value="P-loop containing nucleotide triphosphate hydrolases"/>
    <property type="match status" value="2"/>
</dbReference>
<dbReference type="SMART" id="SM01086">
    <property type="entry name" value="ClpB_D2-small"/>
    <property type="match status" value="1"/>
</dbReference>
<keyword evidence="3 7" id="KW-0547">Nucleotide-binding</keyword>
<dbReference type="Pfam" id="PF02861">
    <property type="entry name" value="Clp_N"/>
    <property type="match status" value="1"/>
</dbReference>
<accession>A0AAW9RH58</accession>
<dbReference type="InterPro" id="IPR013461">
    <property type="entry name" value="ClpA"/>
</dbReference>
<feature type="domain" description="Clp R" evidence="8">
    <location>
        <begin position="1"/>
        <end position="144"/>
    </location>
</feature>
<keyword evidence="9" id="KW-0645">Protease</keyword>
<dbReference type="SUPFAM" id="SSF81923">
    <property type="entry name" value="Double Clp-N motif"/>
    <property type="match status" value="1"/>
</dbReference>
<dbReference type="InterPro" id="IPR001270">
    <property type="entry name" value="ClpA/B"/>
</dbReference>
<dbReference type="GO" id="GO:0006508">
    <property type="term" value="P:proteolysis"/>
    <property type="evidence" value="ECO:0007669"/>
    <property type="project" value="UniProtKB-KW"/>
</dbReference>
<dbReference type="Pfam" id="PF17871">
    <property type="entry name" value="AAA_lid_9"/>
    <property type="match status" value="1"/>
</dbReference>
<dbReference type="Gene3D" id="1.10.1780.10">
    <property type="entry name" value="Clp, N-terminal domain"/>
    <property type="match status" value="1"/>
</dbReference>
<dbReference type="SMART" id="SM00382">
    <property type="entry name" value="AAA"/>
    <property type="match status" value="2"/>
</dbReference>
<dbReference type="Proteomes" id="UP001359886">
    <property type="component" value="Unassembled WGS sequence"/>
</dbReference>
<dbReference type="CDD" id="cd19499">
    <property type="entry name" value="RecA-like_ClpB_Hsp104-like"/>
    <property type="match status" value="1"/>
</dbReference>
<dbReference type="PROSITE" id="PS51903">
    <property type="entry name" value="CLP_R"/>
    <property type="match status" value="1"/>
</dbReference>
<evidence type="ECO:0000313" key="10">
    <source>
        <dbReference type="Proteomes" id="UP001359886"/>
    </source>
</evidence>
<evidence type="ECO:0000256" key="7">
    <source>
        <dbReference type="RuleBase" id="RU004432"/>
    </source>
</evidence>
<dbReference type="InterPro" id="IPR027417">
    <property type="entry name" value="P-loop_NTPase"/>
</dbReference>
<keyword evidence="5 7" id="KW-0143">Chaperone</keyword>
<dbReference type="FunFam" id="1.10.8.60:FF:000011">
    <property type="entry name" value="ATP-dependent Clp protease ATP-binding subunit"/>
    <property type="match status" value="1"/>
</dbReference>